<dbReference type="GO" id="GO:0022857">
    <property type="term" value="F:transmembrane transporter activity"/>
    <property type="evidence" value="ECO:0007669"/>
    <property type="project" value="InterPro"/>
</dbReference>
<dbReference type="AlphaFoldDB" id="A0A4S4LTL5"/>
<feature type="transmembrane region" description="Helical" evidence="3">
    <location>
        <begin position="12"/>
        <end position="30"/>
    </location>
</feature>
<dbReference type="SUPFAM" id="SSF103473">
    <property type="entry name" value="MFS general substrate transporter"/>
    <property type="match status" value="1"/>
</dbReference>
<feature type="transmembrane region" description="Helical" evidence="3">
    <location>
        <begin position="50"/>
        <end position="70"/>
    </location>
</feature>
<comment type="caution">
    <text evidence="5">The sequence shown here is derived from an EMBL/GenBank/DDBJ whole genome shotgun (WGS) entry which is preliminary data.</text>
</comment>
<dbReference type="InterPro" id="IPR020846">
    <property type="entry name" value="MFS_dom"/>
</dbReference>
<protein>
    <recommendedName>
        <fullName evidence="4">Major facilitator superfamily (MFS) profile domain-containing protein</fullName>
    </recommendedName>
</protein>
<evidence type="ECO:0000256" key="3">
    <source>
        <dbReference type="SAM" id="Phobius"/>
    </source>
</evidence>
<dbReference type="InterPro" id="IPR011701">
    <property type="entry name" value="MFS"/>
</dbReference>
<dbReference type="PANTHER" id="PTHR11360">
    <property type="entry name" value="MONOCARBOXYLATE TRANSPORTER"/>
    <property type="match status" value="1"/>
</dbReference>
<comment type="similarity">
    <text evidence="2">Belongs to the major facilitator superfamily. Monocarboxylate porter (TC 2.A.1.13) family.</text>
</comment>
<dbReference type="Proteomes" id="UP000310158">
    <property type="component" value="Unassembled WGS sequence"/>
</dbReference>
<evidence type="ECO:0000256" key="2">
    <source>
        <dbReference type="ARBA" id="ARBA00006727"/>
    </source>
</evidence>
<accession>A0A4S4LTL5</accession>
<feature type="transmembrane region" description="Helical" evidence="3">
    <location>
        <begin position="152"/>
        <end position="171"/>
    </location>
</feature>
<feature type="transmembrane region" description="Helical" evidence="3">
    <location>
        <begin position="76"/>
        <end position="98"/>
    </location>
</feature>
<proteinExistence type="inferred from homology"/>
<dbReference type="Pfam" id="PF07690">
    <property type="entry name" value="MFS_1"/>
    <property type="match status" value="1"/>
</dbReference>
<evidence type="ECO:0000313" key="6">
    <source>
        <dbReference type="Proteomes" id="UP000310158"/>
    </source>
</evidence>
<feature type="transmembrane region" description="Helical" evidence="3">
    <location>
        <begin position="271"/>
        <end position="296"/>
    </location>
</feature>
<keyword evidence="6" id="KW-1185">Reference proteome</keyword>
<dbReference type="EMBL" id="SGPL01000191">
    <property type="protein sequence ID" value="THH15784.1"/>
    <property type="molecule type" value="Genomic_DNA"/>
</dbReference>
<name>A0A4S4LTL5_9AGAM</name>
<feature type="domain" description="Major facilitator superfamily (MFS) profile" evidence="4">
    <location>
        <begin position="117"/>
        <end position="309"/>
    </location>
</feature>
<feature type="transmembrane region" description="Helical" evidence="3">
    <location>
        <begin position="244"/>
        <end position="265"/>
    </location>
</feature>
<dbReference type="GO" id="GO:0016020">
    <property type="term" value="C:membrane"/>
    <property type="evidence" value="ECO:0007669"/>
    <property type="project" value="UniProtKB-SubCell"/>
</dbReference>
<organism evidence="5 6">
    <name type="scientific">Bondarzewia mesenterica</name>
    <dbReference type="NCBI Taxonomy" id="1095465"/>
    <lineage>
        <taxon>Eukaryota</taxon>
        <taxon>Fungi</taxon>
        <taxon>Dikarya</taxon>
        <taxon>Basidiomycota</taxon>
        <taxon>Agaricomycotina</taxon>
        <taxon>Agaricomycetes</taxon>
        <taxon>Russulales</taxon>
        <taxon>Bondarzewiaceae</taxon>
        <taxon>Bondarzewia</taxon>
    </lineage>
</organism>
<feature type="transmembrane region" description="Helical" evidence="3">
    <location>
        <begin position="211"/>
        <end position="232"/>
    </location>
</feature>
<dbReference type="PROSITE" id="PS50850">
    <property type="entry name" value="MFS"/>
    <property type="match status" value="1"/>
</dbReference>
<evidence type="ECO:0000259" key="4">
    <source>
        <dbReference type="PROSITE" id="PS50850"/>
    </source>
</evidence>
<feature type="transmembrane region" description="Helical" evidence="3">
    <location>
        <begin position="118"/>
        <end position="140"/>
    </location>
</feature>
<dbReference type="InterPro" id="IPR036259">
    <property type="entry name" value="MFS_trans_sf"/>
</dbReference>
<keyword evidence="3" id="KW-0472">Membrane</keyword>
<reference evidence="5 6" key="1">
    <citation type="submission" date="2019-02" db="EMBL/GenBank/DDBJ databases">
        <title>Genome sequencing of the rare red list fungi Bondarzewia mesenterica.</title>
        <authorList>
            <person name="Buettner E."/>
            <person name="Kellner H."/>
        </authorList>
    </citation>
    <scope>NUCLEOTIDE SEQUENCE [LARGE SCALE GENOMIC DNA]</scope>
    <source>
        <strain evidence="5 6">DSM 108281</strain>
    </source>
</reference>
<keyword evidence="3" id="KW-0812">Transmembrane</keyword>
<gene>
    <name evidence="5" type="ORF">EW146_g4748</name>
</gene>
<evidence type="ECO:0000313" key="5">
    <source>
        <dbReference type="EMBL" id="THH15784.1"/>
    </source>
</evidence>
<comment type="subcellular location">
    <subcellularLocation>
        <location evidence="1">Membrane</location>
        <topology evidence="1">Multi-pass membrane protein</topology>
    </subcellularLocation>
</comment>
<evidence type="ECO:0000256" key="1">
    <source>
        <dbReference type="ARBA" id="ARBA00004141"/>
    </source>
</evidence>
<dbReference type="InterPro" id="IPR050327">
    <property type="entry name" value="Proton-linked_MCT"/>
</dbReference>
<dbReference type="OrthoDB" id="6499973at2759"/>
<sequence length="309" mass="33432">MLSLAQPSQYYQIFLSQGIGMGLGLGILYVPTSAVVSHHFKSRRALAMGLVDSSASLGGIAFSILLNQLIHGSVGFVWGVRIAGFITMGILVIGNLLLHVPPLTAAPNSSANFKDAPYLLTIAWGFVSFLGMYFPSFYVQLFARMHGISSGFAFYSLAILNFASMFGRVVPNYLADKYGTMPFFLPSVTLAGLVQFAMLGCTNIPGLTFFVIFYGFFFGTAMALYLPLIAELTPEGLNMGKRMGYGCVPMGIASLVGPSISGAIMGNNKYLWWKGILFSSLTTSGSSILLVAAWYIHRKRRLQTQVKSA</sequence>
<dbReference type="PANTHER" id="PTHR11360:SF234">
    <property type="entry name" value="MFS-TYPE TRANSPORTER DBAD-RELATED"/>
    <property type="match status" value="1"/>
</dbReference>
<dbReference type="Gene3D" id="1.20.1250.20">
    <property type="entry name" value="MFS general substrate transporter like domains"/>
    <property type="match status" value="2"/>
</dbReference>
<keyword evidence="3" id="KW-1133">Transmembrane helix</keyword>